<dbReference type="PANTHER" id="PTHR23517:SF2">
    <property type="entry name" value="MULTIDRUG RESISTANCE PROTEIN MDTH"/>
    <property type="match status" value="1"/>
</dbReference>
<dbReference type="InterPro" id="IPR050171">
    <property type="entry name" value="MFS_Transporters"/>
</dbReference>
<feature type="transmembrane region" description="Helical" evidence="7">
    <location>
        <begin position="25"/>
        <end position="44"/>
    </location>
</feature>
<feature type="transmembrane region" description="Helical" evidence="7">
    <location>
        <begin position="194"/>
        <end position="214"/>
    </location>
</feature>
<feature type="transmembrane region" description="Helical" evidence="7">
    <location>
        <begin position="226"/>
        <end position="245"/>
    </location>
</feature>
<protein>
    <submittedName>
        <fullName evidence="9">MFS transporter</fullName>
    </submittedName>
</protein>
<dbReference type="PROSITE" id="PS50850">
    <property type="entry name" value="MFS"/>
    <property type="match status" value="1"/>
</dbReference>
<dbReference type="InterPro" id="IPR020846">
    <property type="entry name" value="MFS_dom"/>
</dbReference>
<comment type="subcellular location">
    <subcellularLocation>
        <location evidence="1">Cell membrane</location>
        <topology evidence="1">Multi-pass membrane protein</topology>
    </subcellularLocation>
</comment>
<evidence type="ECO:0000313" key="9">
    <source>
        <dbReference type="EMBL" id="GHA02200.1"/>
    </source>
</evidence>
<evidence type="ECO:0000256" key="7">
    <source>
        <dbReference type="SAM" id="Phobius"/>
    </source>
</evidence>
<gene>
    <name evidence="9" type="ORF">GCM10008090_09360</name>
</gene>
<evidence type="ECO:0000256" key="2">
    <source>
        <dbReference type="ARBA" id="ARBA00022448"/>
    </source>
</evidence>
<feature type="domain" description="Major facilitator superfamily (MFS) profile" evidence="8">
    <location>
        <begin position="1"/>
        <end position="368"/>
    </location>
</feature>
<evidence type="ECO:0000256" key="1">
    <source>
        <dbReference type="ARBA" id="ARBA00004651"/>
    </source>
</evidence>
<dbReference type="CDD" id="cd17472">
    <property type="entry name" value="MFS_YajR_like"/>
    <property type="match status" value="1"/>
</dbReference>
<dbReference type="EMBL" id="BMXA01000001">
    <property type="protein sequence ID" value="GHA02200.1"/>
    <property type="molecule type" value="Genomic_DNA"/>
</dbReference>
<name>A0A918VK15_9GAMM</name>
<feature type="transmembrane region" description="Helical" evidence="7">
    <location>
        <begin position="112"/>
        <end position="136"/>
    </location>
</feature>
<keyword evidence="6 7" id="KW-0472">Membrane</keyword>
<proteinExistence type="predicted"/>
<feature type="transmembrane region" description="Helical" evidence="7">
    <location>
        <begin position="279"/>
        <end position="297"/>
    </location>
</feature>
<feature type="transmembrane region" description="Helical" evidence="7">
    <location>
        <begin position="318"/>
        <end position="338"/>
    </location>
</feature>
<evidence type="ECO:0000259" key="8">
    <source>
        <dbReference type="PROSITE" id="PS50850"/>
    </source>
</evidence>
<keyword evidence="4 7" id="KW-0812">Transmembrane</keyword>
<keyword evidence="2" id="KW-0813">Transport</keyword>
<feature type="transmembrane region" description="Helical" evidence="7">
    <location>
        <begin position="142"/>
        <end position="162"/>
    </location>
</feature>
<dbReference type="InterPro" id="IPR036259">
    <property type="entry name" value="MFS_trans_sf"/>
</dbReference>
<dbReference type="SUPFAM" id="SSF103473">
    <property type="entry name" value="MFS general substrate transporter"/>
    <property type="match status" value="1"/>
</dbReference>
<evidence type="ECO:0000256" key="5">
    <source>
        <dbReference type="ARBA" id="ARBA00022989"/>
    </source>
</evidence>
<comment type="caution">
    <text evidence="9">The sequence shown here is derived from an EMBL/GenBank/DDBJ whole genome shotgun (WGS) entry which is preliminary data.</text>
</comment>
<accession>A0A918VK15</accession>
<evidence type="ECO:0000256" key="4">
    <source>
        <dbReference type="ARBA" id="ARBA00022692"/>
    </source>
</evidence>
<dbReference type="GO" id="GO:0022857">
    <property type="term" value="F:transmembrane transporter activity"/>
    <property type="evidence" value="ECO:0007669"/>
    <property type="project" value="InterPro"/>
</dbReference>
<feature type="transmembrane region" description="Helical" evidence="7">
    <location>
        <begin position="344"/>
        <end position="362"/>
    </location>
</feature>
<evidence type="ECO:0000256" key="3">
    <source>
        <dbReference type="ARBA" id="ARBA00022475"/>
    </source>
</evidence>
<keyword evidence="3" id="KW-1003">Cell membrane</keyword>
<dbReference type="InterPro" id="IPR011701">
    <property type="entry name" value="MFS"/>
</dbReference>
<reference evidence="9" key="2">
    <citation type="submission" date="2020-09" db="EMBL/GenBank/DDBJ databases">
        <authorList>
            <person name="Sun Q."/>
            <person name="Kim S."/>
        </authorList>
    </citation>
    <scope>NUCLEOTIDE SEQUENCE</scope>
    <source>
        <strain evidence="9">KCTC 12711</strain>
    </source>
</reference>
<dbReference type="Proteomes" id="UP000614811">
    <property type="component" value="Unassembled WGS sequence"/>
</dbReference>
<feature type="transmembrane region" description="Helical" evidence="7">
    <location>
        <begin position="81"/>
        <end position="100"/>
    </location>
</feature>
<dbReference type="PANTHER" id="PTHR23517">
    <property type="entry name" value="RESISTANCE PROTEIN MDTM, PUTATIVE-RELATED-RELATED"/>
    <property type="match status" value="1"/>
</dbReference>
<keyword evidence="5 7" id="KW-1133">Transmembrane helix</keyword>
<evidence type="ECO:0000256" key="6">
    <source>
        <dbReference type="ARBA" id="ARBA00023136"/>
    </source>
</evidence>
<evidence type="ECO:0000313" key="10">
    <source>
        <dbReference type="Proteomes" id="UP000614811"/>
    </source>
</evidence>
<keyword evidence="10" id="KW-1185">Reference proteome</keyword>
<feature type="transmembrane region" description="Helical" evidence="7">
    <location>
        <begin position="56"/>
        <end position="75"/>
    </location>
</feature>
<reference evidence="9" key="1">
    <citation type="journal article" date="2014" name="Int. J. Syst. Evol. Microbiol.">
        <title>Complete genome sequence of Corynebacterium casei LMG S-19264T (=DSM 44701T), isolated from a smear-ripened cheese.</title>
        <authorList>
            <consortium name="US DOE Joint Genome Institute (JGI-PGF)"/>
            <person name="Walter F."/>
            <person name="Albersmeier A."/>
            <person name="Kalinowski J."/>
            <person name="Ruckert C."/>
        </authorList>
    </citation>
    <scope>NUCLEOTIDE SEQUENCE</scope>
    <source>
        <strain evidence="9">KCTC 12711</strain>
    </source>
</reference>
<sequence>MFGLFLILPVLAIYAEQLDGATPFLMGIALGVYGITQALFQIPFGMLSDRFGRKPIILTGLTIFMFGSVVAALATSIEGVIVGRALQGAGAIAAVVLALTSDLTREEQRTKAMALIGMTIGLAFMFALIVAPWLAANIGVKGMFLLTALLAGAAMVVIVKAVPTPVQTFNLEVRAVPSKMFDLLRNGQLIRLDLGIFILHFVLTAMFVVVPIILLDQLGLETRHHWKVYVPALLGSVVCMVPLIILSTRKQWVMRVFLTAISILLFAQCLLMWRPLGVLGLGICLFFFFWGFNLLEAMLPSLVSRVAPAAGKGSAMGVYNTFQFLGVFFGGMLGGLVYGQIGVTAVFVLCGMALLAWAWIVFNAPMPQLLDSLVVQIRTGVQHADLSNVLGVHEVIVIQGENTAYLKVDKNQLDYAALDKFLDSPST</sequence>
<feature type="transmembrane region" description="Helical" evidence="7">
    <location>
        <begin position="252"/>
        <end position="273"/>
    </location>
</feature>
<dbReference type="AlphaFoldDB" id="A0A918VK15"/>
<organism evidence="9 10">
    <name type="scientific">Arenicella chitinivorans</name>
    <dbReference type="NCBI Taxonomy" id="1329800"/>
    <lineage>
        <taxon>Bacteria</taxon>
        <taxon>Pseudomonadati</taxon>
        <taxon>Pseudomonadota</taxon>
        <taxon>Gammaproteobacteria</taxon>
        <taxon>Arenicellales</taxon>
        <taxon>Arenicellaceae</taxon>
        <taxon>Arenicella</taxon>
    </lineage>
</organism>
<dbReference type="Gene3D" id="1.20.1250.20">
    <property type="entry name" value="MFS general substrate transporter like domains"/>
    <property type="match status" value="1"/>
</dbReference>
<dbReference type="GO" id="GO:0005886">
    <property type="term" value="C:plasma membrane"/>
    <property type="evidence" value="ECO:0007669"/>
    <property type="project" value="UniProtKB-SubCell"/>
</dbReference>
<dbReference type="Gene3D" id="3.30.70.100">
    <property type="match status" value="1"/>
</dbReference>
<dbReference type="Pfam" id="PF07690">
    <property type="entry name" value="MFS_1"/>
    <property type="match status" value="1"/>
</dbReference>